<dbReference type="EMBL" id="UINC01185529">
    <property type="protein sequence ID" value="SVD97279.1"/>
    <property type="molecule type" value="Genomic_DNA"/>
</dbReference>
<dbReference type="SUPFAM" id="SSF51197">
    <property type="entry name" value="Clavaminate synthase-like"/>
    <property type="match status" value="1"/>
</dbReference>
<proteinExistence type="predicted"/>
<evidence type="ECO:0000313" key="1">
    <source>
        <dbReference type="EMBL" id="SVD97279.1"/>
    </source>
</evidence>
<name>A0A382ZPX6_9ZZZZ</name>
<feature type="non-terminal residue" evidence="1">
    <location>
        <position position="1"/>
    </location>
</feature>
<accession>A0A382ZPX6</accession>
<protein>
    <submittedName>
        <fullName evidence="1">Uncharacterized protein</fullName>
    </submittedName>
</protein>
<dbReference type="AlphaFoldDB" id="A0A382ZPX6"/>
<organism evidence="1">
    <name type="scientific">marine metagenome</name>
    <dbReference type="NCBI Taxonomy" id="408172"/>
    <lineage>
        <taxon>unclassified sequences</taxon>
        <taxon>metagenomes</taxon>
        <taxon>ecological metagenomes</taxon>
    </lineage>
</organism>
<dbReference type="Gene3D" id="2.60.120.620">
    <property type="entry name" value="q2cbj1_9rhob like domain"/>
    <property type="match status" value="1"/>
</dbReference>
<reference evidence="1" key="1">
    <citation type="submission" date="2018-05" db="EMBL/GenBank/DDBJ databases">
        <authorList>
            <person name="Lanie J.A."/>
            <person name="Ng W.-L."/>
            <person name="Kazmierczak K.M."/>
            <person name="Andrzejewski T.M."/>
            <person name="Davidsen T.M."/>
            <person name="Wayne K.J."/>
            <person name="Tettelin H."/>
            <person name="Glass J.I."/>
            <person name="Rusch D."/>
            <person name="Podicherti R."/>
            <person name="Tsui H.-C.T."/>
            <person name="Winkler M.E."/>
        </authorList>
    </citation>
    <scope>NUCLEOTIDE SEQUENCE</scope>
</reference>
<sequence length="43" mass="4753">ELARDRTVTDLVAELIGENIRLYGGKINIKAAGYGAPVEWHQD</sequence>
<gene>
    <name evidence="1" type="ORF">METZ01_LOCUS450133</name>
</gene>